<dbReference type="Proteomes" id="UP000053144">
    <property type="component" value="Chromosome 9"/>
</dbReference>
<evidence type="ECO:0000256" key="1">
    <source>
        <dbReference type="SAM" id="Coils"/>
    </source>
</evidence>
<protein>
    <submittedName>
        <fullName evidence="3">Uncharacterized protein</fullName>
    </submittedName>
</protein>
<evidence type="ECO:0000256" key="2">
    <source>
        <dbReference type="SAM" id="MobiDB-lite"/>
    </source>
</evidence>
<dbReference type="InterPro" id="IPR031100">
    <property type="entry name" value="LOG_fam"/>
</dbReference>
<reference evidence="4" key="1">
    <citation type="journal article" date="2015" name="Proc. Natl. Acad. Sci. U.S.A.">
        <title>Genome sequencing of adzuki bean (Vigna angularis) provides insight into high starch and low fat accumulation and domestication.</title>
        <authorList>
            <person name="Yang K."/>
            <person name="Tian Z."/>
            <person name="Chen C."/>
            <person name="Luo L."/>
            <person name="Zhao B."/>
            <person name="Wang Z."/>
            <person name="Yu L."/>
            <person name="Li Y."/>
            <person name="Sun Y."/>
            <person name="Li W."/>
            <person name="Chen Y."/>
            <person name="Li Y."/>
            <person name="Zhang Y."/>
            <person name="Ai D."/>
            <person name="Zhao J."/>
            <person name="Shang C."/>
            <person name="Ma Y."/>
            <person name="Wu B."/>
            <person name="Wang M."/>
            <person name="Gao L."/>
            <person name="Sun D."/>
            <person name="Zhang P."/>
            <person name="Guo F."/>
            <person name="Wang W."/>
            <person name="Li Y."/>
            <person name="Wang J."/>
            <person name="Varshney R.K."/>
            <person name="Wang J."/>
            <person name="Ling H.Q."/>
            <person name="Wan P."/>
        </authorList>
    </citation>
    <scope>NUCLEOTIDE SEQUENCE</scope>
    <source>
        <strain evidence="4">cv. Jingnong 6</strain>
    </source>
</reference>
<keyword evidence="1" id="KW-0175">Coiled coil</keyword>
<dbReference type="EMBL" id="CM003379">
    <property type="protein sequence ID" value="KOM51983.1"/>
    <property type="molecule type" value="Genomic_DNA"/>
</dbReference>
<dbReference type="Gramene" id="KOM51983">
    <property type="protein sequence ID" value="KOM51983"/>
    <property type="gene ID" value="LR48_Vigan09g064200"/>
</dbReference>
<name>A0A0L9VAG7_PHAAN</name>
<sequence length="613" mass="67827">MSFSVAASLGTHIALRNTHEATRIKCHFLYRREENSKIGFKFSKHKVVQRKISLSKHEFSELDERKSPDEVREEIKKCYELINRLGRGAVYLGSSRMGPSHSHYVQAQELAKEATVIVAKIFTSYDYFVFIYPAVQIANLLDCTTWSGAGPGLMDAVTQGAMLAGKPVGGFKIGKEAGEWTASNFHAYLPSENYLTCRFFSARKHGLVDAVVRNNSFDKTAVVALPGGIGTLDEVFEMLALIQLERIGSKLPIPLLLMNYDSFYSKLLDFLDDCEGWGTVSKGEVASLWKVCNSNSEALAYLEEFYGISSIDKMRDNAFNEFNLLTAMDYNHSGNCSIRYSCFTFRISTVIGGASMAIHIHLHVLARKHLSLAYVVYLSGSGSVLQSGPLVVVDLNSCYMSLSAPHKTIFSSSQKRKGESSSRAQDPRTASSSHASAPVMNHSLVPLIGLVNVAVAPQPTPVVNLEHSMETVPVITVTPIEKKRKTKEGEKSSSKRSRREGSVPRPILAARTKGDQAMEEVRKLKVELKRLGRRDEELSGQNESLTSELLKANETITTLNSNVVIEHEEDVFGGKMMSIDEADDEDACVGEPAIGWEYGARRGSDRQGSSWWR</sequence>
<feature type="region of interest" description="Disordered" evidence="2">
    <location>
        <begin position="476"/>
        <end position="505"/>
    </location>
</feature>
<proteinExistence type="predicted"/>
<dbReference type="AlphaFoldDB" id="A0A0L9VAG7"/>
<gene>
    <name evidence="3" type="ORF">LR48_Vigan09g064200</name>
</gene>
<feature type="region of interest" description="Disordered" evidence="2">
    <location>
        <begin position="410"/>
        <end position="436"/>
    </location>
</feature>
<dbReference type="PANTHER" id="PTHR31208">
    <property type="entry name" value="EXPRESSED PROTEIN"/>
    <property type="match status" value="1"/>
</dbReference>
<feature type="coiled-coil region" evidence="1">
    <location>
        <begin position="514"/>
        <end position="562"/>
    </location>
</feature>
<organism evidence="3 4">
    <name type="scientific">Phaseolus angularis</name>
    <name type="common">Azuki bean</name>
    <name type="synonym">Vigna angularis</name>
    <dbReference type="NCBI Taxonomy" id="3914"/>
    <lineage>
        <taxon>Eukaryota</taxon>
        <taxon>Viridiplantae</taxon>
        <taxon>Streptophyta</taxon>
        <taxon>Embryophyta</taxon>
        <taxon>Tracheophyta</taxon>
        <taxon>Spermatophyta</taxon>
        <taxon>Magnoliopsida</taxon>
        <taxon>eudicotyledons</taxon>
        <taxon>Gunneridae</taxon>
        <taxon>Pentapetalae</taxon>
        <taxon>rosids</taxon>
        <taxon>fabids</taxon>
        <taxon>Fabales</taxon>
        <taxon>Fabaceae</taxon>
        <taxon>Papilionoideae</taxon>
        <taxon>50 kb inversion clade</taxon>
        <taxon>NPAAA clade</taxon>
        <taxon>indigoferoid/millettioid clade</taxon>
        <taxon>Phaseoleae</taxon>
        <taxon>Vigna</taxon>
    </lineage>
</organism>
<dbReference type="PANTHER" id="PTHR31208:SF11">
    <property type="entry name" value="CYTOKININ RIBOSIDE 5'-MONOPHOSPHATE PHOSPHORIBOHYDROLASE"/>
    <property type="match status" value="1"/>
</dbReference>
<dbReference type="SUPFAM" id="SSF102405">
    <property type="entry name" value="MCP/YpsA-like"/>
    <property type="match status" value="1"/>
</dbReference>
<dbReference type="Gene3D" id="3.40.50.450">
    <property type="match status" value="1"/>
</dbReference>
<accession>A0A0L9VAG7</accession>
<dbReference type="Pfam" id="PF03641">
    <property type="entry name" value="Lysine_decarbox"/>
    <property type="match status" value="1"/>
</dbReference>
<evidence type="ECO:0000313" key="3">
    <source>
        <dbReference type="EMBL" id="KOM51983.1"/>
    </source>
</evidence>
<evidence type="ECO:0000313" key="4">
    <source>
        <dbReference type="Proteomes" id="UP000053144"/>
    </source>
</evidence>